<sequence>MKMGEEVSMVGVLQKICKDKMFLISAGVAALSMFVSRPRLADVDWKTIISLASLLALIAVYEHIEVLSYGASLLVKLADNKRFLVQIIVCTSFFAAMFLTNDAAIIALTPILIIVAQRIKLPIVLPVVLVNVAANLGSMVTPFGNPQNLYLLNRFALNFNDFIRMALPVLIASLLLLWLFTLKIPHERITNVKLPKFKLDWSKLVLALIATFVILAGIFSFLPMPVMLATAVIIVVLVDPKIFGKIDYALLLTFLIFFIAVGDVGRAPIVHNFMNMLGSTSFGTYLSGLAVSQVISNVPAVIILAPYTKYVYPLFLGVNIGGLGTLIASLANLLAYKQYYERAESPSGAYFKIFLQINIFFLLILGVVGFLLVFWQ</sequence>
<comment type="caution">
    <text evidence="9">The sequence shown here is derived from an EMBL/GenBank/DDBJ whole genome shotgun (WGS) entry which is preliminary data.</text>
</comment>
<keyword evidence="4 7" id="KW-0812">Transmembrane</keyword>
<dbReference type="EMBL" id="JQBK01000042">
    <property type="protein sequence ID" value="KRN83530.1"/>
    <property type="molecule type" value="Genomic_DNA"/>
</dbReference>
<comment type="subcellular location">
    <subcellularLocation>
        <location evidence="1">Cell membrane</location>
        <topology evidence="1">Multi-pass membrane protein</topology>
    </subcellularLocation>
</comment>
<evidence type="ECO:0000256" key="3">
    <source>
        <dbReference type="ARBA" id="ARBA00022475"/>
    </source>
</evidence>
<evidence type="ECO:0000256" key="2">
    <source>
        <dbReference type="ARBA" id="ARBA00022448"/>
    </source>
</evidence>
<keyword evidence="6 7" id="KW-0472">Membrane</keyword>
<dbReference type="PATRIC" id="fig|89059.3.peg.1568"/>
<gene>
    <name evidence="9" type="ORF">IV43_GL001467</name>
</gene>
<feature type="transmembrane region" description="Helical" evidence="7">
    <location>
        <begin position="353"/>
        <end position="375"/>
    </location>
</feature>
<dbReference type="InterPro" id="IPR004680">
    <property type="entry name" value="Cit_transptr-like_dom"/>
</dbReference>
<name>A0A0R2KA37_9LACO</name>
<feature type="transmembrane region" description="Helical" evidence="7">
    <location>
        <begin position="310"/>
        <end position="333"/>
    </location>
</feature>
<feature type="transmembrane region" description="Helical" evidence="7">
    <location>
        <begin position="48"/>
        <end position="71"/>
    </location>
</feature>
<evidence type="ECO:0000259" key="8">
    <source>
        <dbReference type="Pfam" id="PF03600"/>
    </source>
</evidence>
<feature type="transmembrane region" description="Helical" evidence="7">
    <location>
        <begin position="204"/>
        <end position="237"/>
    </location>
</feature>
<dbReference type="Proteomes" id="UP000051491">
    <property type="component" value="Unassembled WGS sequence"/>
</dbReference>
<keyword evidence="3" id="KW-1003">Cell membrane</keyword>
<evidence type="ECO:0000256" key="4">
    <source>
        <dbReference type="ARBA" id="ARBA00022692"/>
    </source>
</evidence>
<keyword evidence="5 7" id="KW-1133">Transmembrane helix</keyword>
<feature type="transmembrane region" description="Helical" evidence="7">
    <location>
        <begin position="83"/>
        <end position="116"/>
    </location>
</feature>
<dbReference type="GO" id="GO:0005886">
    <property type="term" value="C:plasma membrane"/>
    <property type="evidence" value="ECO:0007669"/>
    <property type="project" value="UniProtKB-SubCell"/>
</dbReference>
<evidence type="ECO:0000256" key="1">
    <source>
        <dbReference type="ARBA" id="ARBA00004651"/>
    </source>
</evidence>
<evidence type="ECO:0000256" key="7">
    <source>
        <dbReference type="SAM" id="Phobius"/>
    </source>
</evidence>
<feature type="transmembrane region" description="Helical" evidence="7">
    <location>
        <begin position="249"/>
        <end position="270"/>
    </location>
</feature>
<dbReference type="RefSeq" id="WP_235713555.1">
    <property type="nucleotide sequence ID" value="NZ_JQBK01000042.1"/>
</dbReference>
<feature type="transmembrane region" description="Helical" evidence="7">
    <location>
        <begin position="282"/>
        <end position="304"/>
    </location>
</feature>
<organism evidence="9 10">
    <name type="scientific">Ligilactobacillus acidipiscis</name>
    <dbReference type="NCBI Taxonomy" id="89059"/>
    <lineage>
        <taxon>Bacteria</taxon>
        <taxon>Bacillati</taxon>
        <taxon>Bacillota</taxon>
        <taxon>Bacilli</taxon>
        <taxon>Lactobacillales</taxon>
        <taxon>Lactobacillaceae</taxon>
        <taxon>Ligilactobacillus</taxon>
    </lineage>
</organism>
<dbReference type="PANTHER" id="PTHR43302:SF5">
    <property type="entry name" value="TRANSPORTER ARSB-RELATED"/>
    <property type="match status" value="1"/>
</dbReference>
<feature type="transmembrane region" description="Helical" evidence="7">
    <location>
        <begin position="123"/>
        <end position="143"/>
    </location>
</feature>
<proteinExistence type="predicted"/>
<evidence type="ECO:0000313" key="10">
    <source>
        <dbReference type="Proteomes" id="UP000051491"/>
    </source>
</evidence>
<feature type="transmembrane region" description="Helical" evidence="7">
    <location>
        <begin position="163"/>
        <end position="184"/>
    </location>
</feature>
<feature type="domain" description="Citrate transporter-like" evidence="8">
    <location>
        <begin position="24"/>
        <end position="308"/>
    </location>
</feature>
<dbReference type="Pfam" id="PF03600">
    <property type="entry name" value="CitMHS"/>
    <property type="match status" value="1"/>
</dbReference>
<keyword evidence="2" id="KW-0813">Transport</keyword>
<evidence type="ECO:0000313" key="9">
    <source>
        <dbReference type="EMBL" id="KRN83530.1"/>
    </source>
</evidence>
<reference evidence="9 10" key="1">
    <citation type="journal article" date="2015" name="Genome Announc.">
        <title>Expanding the biotechnology potential of lactobacilli through comparative genomics of 213 strains and associated genera.</title>
        <authorList>
            <person name="Sun Z."/>
            <person name="Harris H.M."/>
            <person name="McCann A."/>
            <person name="Guo C."/>
            <person name="Argimon S."/>
            <person name="Zhang W."/>
            <person name="Yang X."/>
            <person name="Jeffery I.B."/>
            <person name="Cooney J.C."/>
            <person name="Kagawa T.F."/>
            <person name="Liu W."/>
            <person name="Song Y."/>
            <person name="Salvetti E."/>
            <person name="Wrobel A."/>
            <person name="Rasinkangas P."/>
            <person name="Parkhill J."/>
            <person name="Rea M.C."/>
            <person name="O'Sullivan O."/>
            <person name="Ritari J."/>
            <person name="Douillard F.P."/>
            <person name="Paul Ross R."/>
            <person name="Yang R."/>
            <person name="Briner A.E."/>
            <person name="Felis G.E."/>
            <person name="de Vos W.M."/>
            <person name="Barrangou R."/>
            <person name="Klaenhammer T.R."/>
            <person name="Caufield P.W."/>
            <person name="Cui Y."/>
            <person name="Zhang H."/>
            <person name="O'Toole P.W."/>
        </authorList>
    </citation>
    <scope>NUCLEOTIDE SEQUENCE [LARGE SCALE GENOMIC DNA]</scope>
    <source>
        <strain evidence="9 10">DSM 15353</strain>
    </source>
</reference>
<dbReference type="AlphaFoldDB" id="A0A0R2KA37"/>
<protein>
    <submittedName>
        <fullName evidence="9">Di-and tricarboxylate transporter</fullName>
    </submittedName>
</protein>
<dbReference type="PANTHER" id="PTHR43302">
    <property type="entry name" value="TRANSPORTER ARSB-RELATED"/>
    <property type="match status" value="1"/>
</dbReference>
<evidence type="ECO:0000256" key="6">
    <source>
        <dbReference type="ARBA" id="ARBA00023136"/>
    </source>
</evidence>
<accession>A0A0R2KA37</accession>
<dbReference type="GO" id="GO:0055085">
    <property type="term" value="P:transmembrane transport"/>
    <property type="evidence" value="ECO:0007669"/>
    <property type="project" value="InterPro"/>
</dbReference>
<evidence type="ECO:0000256" key="5">
    <source>
        <dbReference type="ARBA" id="ARBA00022989"/>
    </source>
</evidence>